<dbReference type="PANTHER" id="PTHR12526:SF630">
    <property type="entry name" value="GLYCOSYLTRANSFERASE"/>
    <property type="match status" value="1"/>
</dbReference>
<dbReference type="PANTHER" id="PTHR12526">
    <property type="entry name" value="GLYCOSYLTRANSFERASE"/>
    <property type="match status" value="1"/>
</dbReference>
<name>A0A386PV18_9LACO</name>
<dbReference type="RefSeq" id="WP_120143252.1">
    <property type="nucleotide sequence ID" value="NZ_CP031933.2"/>
</dbReference>
<dbReference type="CDD" id="cd03811">
    <property type="entry name" value="GT4_GT28_WabH-like"/>
    <property type="match status" value="1"/>
</dbReference>
<accession>A0A386PV18</accession>
<evidence type="ECO:0000259" key="1">
    <source>
        <dbReference type="Pfam" id="PF00534"/>
    </source>
</evidence>
<evidence type="ECO:0000313" key="3">
    <source>
        <dbReference type="Proteomes" id="UP000267208"/>
    </source>
</evidence>
<dbReference type="Pfam" id="PF00534">
    <property type="entry name" value="Glycos_transf_1"/>
    <property type="match status" value="1"/>
</dbReference>
<protein>
    <submittedName>
        <fullName evidence="2">Glycosyltransferase</fullName>
    </submittedName>
</protein>
<proteinExistence type="predicted"/>
<dbReference type="EMBL" id="CP031933">
    <property type="protein sequence ID" value="AYE39028.1"/>
    <property type="molecule type" value="Genomic_DNA"/>
</dbReference>
<sequence length="355" mass="40287">MKKQIIILVPYMTGFGGTETVITNLFTEYNKSKHNSYDLKLISIGGFDNGAWQDNITDKKIISLNSIRFIRNIQYILFLPILIFLELNKSKNIKAVVSTNPIIWAIAFWIKNIFGMKYDVVSWYHYSPKRKPIKRLLLKSADKYMAISSGVAGQFRDLGIIKEKIKLIYNPVIENERVVMRTNHIAPCKFIYVGRIMLDGQKNIRTLFNCLSKVSGNWNLDMFGAGDISEVMDFAKEKSISKKINIKGFKKNIWDEITSADCLVLTSKYEGFGMVLAEAISVGIPVLSVDCDSGPSDIITNDNGILVEQDDIKGLISSLQKFVNRDYDFSDYGKIKSSISQFYGNHYLKAFINAL</sequence>
<dbReference type="GO" id="GO:0016757">
    <property type="term" value="F:glycosyltransferase activity"/>
    <property type="evidence" value="ECO:0007669"/>
    <property type="project" value="InterPro"/>
</dbReference>
<evidence type="ECO:0000313" key="2">
    <source>
        <dbReference type="EMBL" id="AYE39028.1"/>
    </source>
</evidence>
<organism evidence="2 3">
    <name type="scientific">Companilactobacillus zhachilii</name>
    <dbReference type="NCBI Taxonomy" id="2304606"/>
    <lineage>
        <taxon>Bacteria</taxon>
        <taxon>Bacillati</taxon>
        <taxon>Bacillota</taxon>
        <taxon>Bacilli</taxon>
        <taxon>Lactobacillales</taxon>
        <taxon>Lactobacillaceae</taxon>
        <taxon>Companilactobacillus</taxon>
    </lineage>
</organism>
<reference evidence="3" key="1">
    <citation type="submission" date="2018-08" db="EMBL/GenBank/DDBJ databases">
        <title>Genome of Lactobacillus sp. HBUAS52074.</title>
        <authorList>
            <person name="Guo Z."/>
            <person name="Zhang Z.D."/>
        </authorList>
    </citation>
    <scope>NUCLEOTIDE SEQUENCE [LARGE SCALE GENOMIC DNA]</scope>
    <source>
        <strain evidence="3">HBUAS52074</strain>
    </source>
</reference>
<dbReference type="Gene3D" id="3.40.50.2000">
    <property type="entry name" value="Glycogen Phosphorylase B"/>
    <property type="match status" value="2"/>
</dbReference>
<dbReference type="Proteomes" id="UP000267208">
    <property type="component" value="Chromosome"/>
</dbReference>
<keyword evidence="2" id="KW-0808">Transferase</keyword>
<dbReference type="AlphaFoldDB" id="A0A386PV18"/>
<dbReference type="SUPFAM" id="SSF53756">
    <property type="entry name" value="UDP-Glycosyltransferase/glycogen phosphorylase"/>
    <property type="match status" value="1"/>
</dbReference>
<gene>
    <name evidence="2" type="ORF">D1B17_10450</name>
</gene>
<dbReference type="KEGG" id="lzh:D1B17_10450"/>
<feature type="domain" description="Glycosyl transferase family 1" evidence="1">
    <location>
        <begin position="189"/>
        <end position="325"/>
    </location>
</feature>
<dbReference type="InterPro" id="IPR001296">
    <property type="entry name" value="Glyco_trans_1"/>
</dbReference>
<dbReference type="OrthoDB" id="9787617at2"/>
<keyword evidence="3" id="KW-1185">Reference proteome</keyword>